<sequence length="633" mass="73493">MEENCHYHRLGLPKWNLLKELKDMLSNTFKNKQVSMWGIPINMASSDTTETAKSDVILLKFLKAKNSRVQDSYNMLIKCLKWRKAYGADSIVEQDLGFKTLKNRPIVIPICTLSISNVWEHKTIKRFMFITSIFRYISLENIPQQYGGIYRTDNLKTVPVSEIMVKVGEKFIIKIEGIRAHAKVWWDVVAGGSYFEYSCKFIPDEEASLVKMLQNPVKKKAGVCYCYTAQEPGKIVISIHNRALLKTKLVSYRYKVQQLKDCYNGYKHIELHKSRKSPGVEVYNNLEHDESANWKEPAEIYQKRLQVVERRIKMLTFKPRGVNSIVLVVDYESQLTTELSIVGCEIYSILRDKYPGMISYKPNYISQNNFNSNKHESLSLNNLQIYLRSITTTKTEFMVKYAFKMLNDCLEWRQACGADSITEQDLGLKQLEDVVSYIKDFDRGDRPKRLQVVERRIKMLTFKPRGVNSIVLVVDYESHLTTELSIVGCEIYSILRDKYPGMISYKCKLFRLLTHYILKIVSFNVGVRYIRLKYTPIHYGGFGEHSYLNNGPTIPVSAITFNCGEKITTFQLRAHTIITWDVVVRGWDIECSAYFLPDDVARLARMLENPKNMEVTDLAVRRHYTTKEPSFIH</sequence>
<dbReference type="Gene3D" id="1.10.8.20">
    <property type="entry name" value="N-terminal domain of phosphatidylinositol transfer protein sec14p"/>
    <property type="match status" value="1"/>
</dbReference>
<evidence type="ECO:0008006" key="8">
    <source>
        <dbReference type="Google" id="ProtNLM"/>
    </source>
</evidence>
<name>A0A2U1LG46_ARTAN</name>
<dbReference type="PANTHER" id="PTHR45932">
    <property type="entry name" value="PATELLIN-1"/>
    <property type="match status" value="1"/>
</dbReference>
<dbReference type="STRING" id="35608.A0A2U1LG46"/>
<dbReference type="InterPro" id="IPR011074">
    <property type="entry name" value="CRAL/TRIO_N_dom"/>
</dbReference>
<keyword evidence="7" id="KW-1185">Reference proteome</keyword>
<evidence type="ECO:0000256" key="2">
    <source>
        <dbReference type="ARBA" id="ARBA00022448"/>
    </source>
</evidence>
<dbReference type="Proteomes" id="UP000245207">
    <property type="component" value="Unassembled WGS sequence"/>
</dbReference>
<dbReference type="GO" id="GO:0008289">
    <property type="term" value="F:lipid binding"/>
    <property type="evidence" value="ECO:0007669"/>
    <property type="project" value="InterPro"/>
</dbReference>
<dbReference type="EMBL" id="PKPP01009571">
    <property type="protein sequence ID" value="PWA47964.1"/>
    <property type="molecule type" value="Genomic_DNA"/>
</dbReference>
<dbReference type="InterPro" id="IPR036273">
    <property type="entry name" value="CRAL/TRIO_N_dom_sf"/>
</dbReference>
<dbReference type="Pfam" id="PF25099">
    <property type="entry name" value="GOLD_PATL1_C"/>
    <property type="match status" value="1"/>
</dbReference>
<evidence type="ECO:0000256" key="1">
    <source>
        <dbReference type="ARBA" id="ARBA00004370"/>
    </source>
</evidence>
<proteinExistence type="predicted"/>
<comment type="subcellular location">
    <subcellularLocation>
        <location evidence="1">Membrane</location>
    </subcellularLocation>
</comment>
<evidence type="ECO:0000259" key="5">
    <source>
        <dbReference type="Pfam" id="PF25099"/>
    </source>
</evidence>
<dbReference type="PANTHER" id="PTHR45932:SF4">
    <property type="entry name" value="PATELLIN-6"/>
    <property type="match status" value="1"/>
</dbReference>
<feature type="domain" description="CRAL/TRIO N-terminal" evidence="4">
    <location>
        <begin position="18"/>
        <end position="78"/>
    </location>
</feature>
<evidence type="ECO:0000313" key="6">
    <source>
        <dbReference type="EMBL" id="PWA47964.1"/>
    </source>
</evidence>
<accession>A0A2U1LG46</accession>
<evidence type="ECO:0000259" key="4">
    <source>
        <dbReference type="Pfam" id="PF03765"/>
    </source>
</evidence>
<dbReference type="SUPFAM" id="SSF46938">
    <property type="entry name" value="CRAL/TRIO N-terminal domain"/>
    <property type="match status" value="1"/>
</dbReference>
<dbReference type="AlphaFoldDB" id="A0A2U1LG46"/>
<dbReference type="Pfam" id="PF03765">
    <property type="entry name" value="CRAL_TRIO_N"/>
    <property type="match status" value="1"/>
</dbReference>
<evidence type="ECO:0000256" key="3">
    <source>
        <dbReference type="ARBA" id="ARBA00023136"/>
    </source>
</evidence>
<keyword evidence="3" id="KW-0472">Membrane</keyword>
<dbReference type="GO" id="GO:0016020">
    <property type="term" value="C:membrane"/>
    <property type="evidence" value="ECO:0007669"/>
    <property type="project" value="UniProtKB-SubCell"/>
</dbReference>
<gene>
    <name evidence="6" type="ORF">CTI12_AA494230</name>
</gene>
<feature type="domain" description="Patellin-1-6 C-terminal GOLD" evidence="5">
    <location>
        <begin position="166"/>
        <end position="244"/>
    </location>
</feature>
<dbReference type="InterPro" id="IPR056794">
    <property type="entry name" value="PATL1-6_C_GOLD"/>
</dbReference>
<dbReference type="InterPro" id="IPR044834">
    <property type="entry name" value="PATL"/>
</dbReference>
<organism evidence="6 7">
    <name type="scientific">Artemisia annua</name>
    <name type="common">Sweet wormwood</name>
    <dbReference type="NCBI Taxonomy" id="35608"/>
    <lineage>
        <taxon>Eukaryota</taxon>
        <taxon>Viridiplantae</taxon>
        <taxon>Streptophyta</taxon>
        <taxon>Embryophyta</taxon>
        <taxon>Tracheophyta</taxon>
        <taxon>Spermatophyta</taxon>
        <taxon>Magnoliopsida</taxon>
        <taxon>eudicotyledons</taxon>
        <taxon>Gunneridae</taxon>
        <taxon>Pentapetalae</taxon>
        <taxon>asterids</taxon>
        <taxon>campanulids</taxon>
        <taxon>Asterales</taxon>
        <taxon>Asteraceae</taxon>
        <taxon>Asteroideae</taxon>
        <taxon>Anthemideae</taxon>
        <taxon>Artemisiinae</taxon>
        <taxon>Artemisia</taxon>
    </lineage>
</organism>
<comment type="caution">
    <text evidence="6">The sequence shown here is derived from an EMBL/GenBank/DDBJ whole genome shotgun (WGS) entry which is preliminary data.</text>
</comment>
<evidence type="ECO:0000313" key="7">
    <source>
        <dbReference type="Proteomes" id="UP000245207"/>
    </source>
</evidence>
<dbReference type="OrthoDB" id="75724at2759"/>
<protein>
    <recommendedName>
        <fullName evidence="8">CRAL-TRIO domain-containing protein</fullName>
    </recommendedName>
</protein>
<reference evidence="6 7" key="1">
    <citation type="journal article" date="2018" name="Mol. Plant">
        <title>The genome of Artemisia annua provides insight into the evolution of Asteraceae family and artemisinin biosynthesis.</title>
        <authorList>
            <person name="Shen Q."/>
            <person name="Zhang L."/>
            <person name="Liao Z."/>
            <person name="Wang S."/>
            <person name="Yan T."/>
            <person name="Shi P."/>
            <person name="Liu M."/>
            <person name="Fu X."/>
            <person name="Pan Q."/>
            <person name="Wang Y."/>
            <person name="Lv Z."/>
            <person name="Lu X."/>
            <person name="Zhang F."/>
            <person name="Jiang W."/>
            <person name="Ma Y."/>
            <person name="Chen M."/>
            <person name="Hao X."/>
            <person name="Li L."/>
            <person name="Tang Y."/>
            <person name="Lv G."/>
            <person name="Zhou Y."/>
            <person name="Sun X."/>
            <person name="Brodelius P.E."/>
            <person name="Rose J.K.C."/>
            <person name="Tang K."/>
        </authorList>
    </citation>
    <scope>NUCLEOTIDE SEQUENCE [LARGE SCALE GENOMIC DNA]</scope>
    <source>
        <strain evidence="7">cv. Huhao1</strain>
        <tissue evidence="6">Leaf</tissue>
    </source>
</reference>
<keyword evidence="2" id="KW-0813">Transport</keyword>